<feature type="chain" id="PRO_5045251210" description="WxL domain-containing protein" evidence="1">
    <location>
        <begin position="30"/>
        <end position="361"/>
    </location>
</feature>
<evidence type="ECO:0000313" key="2">
    <source>
        <dbReference type="EMBL" id="MBM7472216.1"/>
    </source>
</evidence>
<gene>
    <name evidence="2" type="ORF">JOE66_001850</name>
</gene>
<evidence type="ECO:0008006" key="4">
    <source>
        <dbReference type="Google" id="ProtNLM"/>
    </source>
</evidence>
<dbReference type="RefSeq" id="WP_205108775.1">
    <property type="nucleotide sequence ID" value="NZ_BAAAHT010000013.1"/>
</dbReference>
<comment type="caution">
    <text evidence="2">The sequence shown here is derived from an EMBL/GenBank/DDBJ whole genome shotgun (WGS) entry which is preliminary data.</text>
</comment>
<evidence type="ECO:0000313" key="3">
    <source>
        <dbReference type="Proteomes" id="UP000776164"/>
    </source>
</evidence>
<keyword evidence="3" id="KW-1185">Reference proteome</keyword>
<evidence type="ECO:0000256" key="1">
    <source>
        <dbReference type="SAM" id="SignalP"/>
    </source>
</evidence>
<keyword evidence="1" id="KW-0732">Signal</keyword>
<protein>
    <recommendedName>
        <fullName evidence="4">WxL domain-containing protein</fullName>
    </recommendedName>
</protein>
<dbReference type="Proteomes" id="UP000776164">
    <property type="component" value="Unassembled WGS sequence"/>
</dbReference>
<accession>A0ABS2L6V5</accession>
<reference evidence="2 3" key="1">
    <citation type="submission" date="2021-01" db="EMBL/GenBank/DDBJ databases">
        <title>Sequencing the genomes of 1000 actinobacteria strains.</title>
        <authorList>
            <person name="Klenk H.-P."/>
        </authorList>
    </citation>
    <scope>NUCLEOTIDE SEQUENCE [LARGE SCALE GENOMIC DNA]</scope>
    <source>
        <strain evidence="2 3">DSM 13057</strain>
    </source>
</reference>
<proteinExistence type="predicted"/>
<name>A0ABS2L6V5_9MICO</name>
<organism evidence="2 3">
    <name type="scientific">Subtercola frigoramans</name>
    <dbReference type="NCBI Taxonomy" id="120298"/>
    <lineage>
        <taxon>Bacteria</taxon>
        <taxon>Bacillati</taxon>
        <taxon>Actinomycetota</taxon>
        <taxon>Actinomycetes</taxon>
        <taxon>Micrococcales</taxon>
        <taxon>Microbacteriaceae</taxon>
        <taxon>Subtercola</taxon>
    </lineage>
</organism>
<feature type="signal peptide" evidence="1">
    <location>
        <begin position="1"/>
        <end position="29"/>
    </location>
</feature>
<sequence>MIKKNAIRLASVGIIAGALIGATSLTAQAAPGVPPAPVGSTGAYYLVDSGTGEPVLAGTVLNYNTDVSGSPVVGAANDFANYFTGPADATGVKVFVAAVGTERNTNTYSSWAPSAFADPVAKTVLLPAGELDAMINGLPGQASVKAAGGNYSLGVAFTKDNGVNIASGAVYYTTISIEAGTGLWTPYVTGVVTPPPPASGTFDQNLSATTIAAQDGTLNLVAPASSTTTLGAATLVNQLSTSTGDLGKFTVQDTRVVTAKGWDLTTSVTNFTNTADSTKTIDKKQLGVAAKAAAGTTLPAGVTLAAAQVAGSAVNPAPFASAAAGTAIAATDLDAGLTLVAPANTPAGTYTAKLTVTLASK</sequence>
<dbReference type="EMBL" id="JAFBBU010000001">
    <property type="protein sequence ID" value="MBM7472216.1"/>
    <property type="molecule type" value="Genomic_DNA"/>
</dbReference>